<accession>A0A1R1WZT6</accession>
<dbReference type="PANTHER" id="PTHR43797:SF2">
    <property type="entry name" value="HOMOCYSTEINE_CYSTEINE SYNTHASE"/>
    <property type="match status" value="1"/>
</dbReference>
<dbReference type="InterPro" id="IPR000277">
    <property type="entry name" value="Cys/Met-Metab_PyrdxlP-dep_enz"/>
</dbReference>
<dbReference type="PIRSF" id="PIRSF001434">
    <property type="entry name" value="CGS"/>
    <property type="match status" value="1"/>
</dbReference>
<dbReference type="GO" id="GO:0003961">
    <property type="term" value="F:O-acetylhomoserine aminocarboxypropyltransferase activity"/>
    <property type="evidence" value="ECO:0007669"/>
    <property type="project" value="TreeGrafter"/>
</dbReference>
<dbReference type="NCBIfam" id="TIGR01326">
    <property type="entry name" value="OAH_OAS_sulfhy"/>
    <property type="match status" value="1"/>
</dbReference>
<dbReference type="AlphaFoldDB" id="A0A1R1WZT6"/>
<organism evidence="7 9">
    <name type="scientific">Smittium culicis</name>
    <dbReference type="NCBI Taxonomy" id="133412"/>
    <lineage>
        <taxon>Eukaryota</taxon>
        <taxon>Fungi</taxon>
        <taxon>Fungi incertae sedis</taxon>
        <taxon>Zoopagomycota</taxon>
        <taxon>Kickxellomycotina</taxon>
        <taxon>Harpellomycetes</taxon>
        <taxon>Harpellales</taxon>
        <taxon>Legeriomycetaceae</taxon>
        <taxon>Smittium</taxon>
    </lineage>
</organism>
<dbReference type="OrthoDB" id="3512640at2759"/>
<dbReference type="Gene3D" id="3.40.640.10">
    <property type="entry name" value="Type I PLP-dependent aspartate aminotransferase-like (Major domain)"/>
    <property type="match status" value="1"/>
</dbReference>
<dbReference type="InterPro" id="IPR015421">
    <property type="entry name" value="PyrdxlP-dep_Trfase_major"/>
</dbReference>
<reference evidence="7 9" key="1">
    <citation type="submission" date="2017-01" db="EMBL/GenBank/DDBJ databases">
        <authorList>
            <person name="Mah S.A."/>
            <person name="Swanson W.J."/>
            <person name="Moy G.W."/>
            <person name="Vacquier V.D."/>
        </authorList>
    </citation>
    <scope>NUCLEOTIDE SEQUENCE [LARGE SCALE GENOMIC DNA]</scope>
    <source>
        <strain evidence="7 9">GSMNP</strain>
    </source>
</reference>
<dbReference type="Pfam" id="PF01053">
    <property type="entry name" value="Cys_Met_Meta_PP"/>
    <property type="match status" value="1"/>
</dbReference>
<dbReference type="EMBL" id="LSSN01004456">
    <property type="protein sequence ID" value="OMJ11480.1"/>
    <property type="molecule type" value="Genomic_DNA"/>
</dbReference>
<dbReference type="GO" id="GO:0071269">
    <property type="term" value="P:L-homocysteine biosynthetic process"/>
    <property type="evidence" value="ECO:0007669"/>
    <property type="project" value="TreeGrafter"/>
</dbReference>
<evidence type="ECO:0000256" key="6">
    <source>
        <dbReference type="RuleBase" id="RU362118"/>
    </source>
</evidence>
<sequence>MADQQGPEYKFETLQIHAGYDLDPVHRARGIPIYASTSYVFNDSQDAADLFALKKAGNTYSRLTNPTVAALENRIAALEGGVAAVATSSGTAAIFNTIINICQAGDNIVATTFLYGGSVNMFKVTLPRLGINVHIVNSDNVEDLAAKFDDKTKAVFVETIGNPTYNIPNISEIAQAAHNHGIPVIVDNTFGMGGYLCRPIEHGADIVVHSITKWIGGHGLAIGGIVVDAGSFPWNNGKFPLISGPSDSYHGLSFWDTFGSDTPDKPNVAFSSKLRAEMLRDVGACLNAMDAWMFLIGLETLSLRADRHCKNTLAVAQWLEQHPQVAWVSYPGLQSHPYHNHAKEVFKRGFGGVLSFGLKGNPINGNTFVSNVKLASNLANVGDAKTLVIHPSTTTHSQLNDDEKIASGITPDLVRVSVGIEHIDDIIADFDKAISSIEF</sequence>
<dbReference type="STRING" id="133412.A0A1R1WZT6"/>
<evidence type="ECO:0000256" key="5">
    <source>
        <dbReference type="PIRSR" id="PIRSR001434-2"/>
    </source>
</evidence>
<name>A0A1R1WZT6_9FUNG</name>
<dbReference type="GO" id="GO:0004124">
    <property type="term" value="F:cysteine synthase activity"/>
    <property type="evidence" value="ECO:0007669"/>
    <property type="project" value="TreeGrafter"/>
</dbReference>
<comment type="cofactor">
    <cofactor evidence="1 6">
        <name>pyridoxal 5'-phosphate</name>
        <dbReference type="ChEBI" id="CHEBI:597326"/>
    </cofactor>
</comment>
<dbReference type="CDD" id="cd00614">
    <property type="entry name" value="CGS_like"/>
    <property type="match status" value="1"/>
</dbReference>
<evidence type="ECO:0000256" key="1">
    <source>
        <dbReference type="ARBA" id="ARBA00001933"/>
    </source>
</evidence>
<dbReference type="Proteomes" id="UP000187283">
    <property type="component" value="Unassembled WGS sequence"/>
</dbReference>
<dbReference type="InterPro" id="IPR054542">
    <property type="entry name" value="Cys_met_metab_PP"/>
</dbReference>
<evidence type="ECO:0000256" key="2">
    <source>
        <dbReference type="ARBA" id="ARBA00009077"/>
    </source>
</evidence>
<evidence type="ECO:0000313" key="7">
    <source>
        <dbReference type="EMBL" id="OMJ07888.1"/>
    </source>
</evidence>
<dbReference type="PROSITE" id="PS00868">
    <property type="entry name" value="CYS_MET_METAB_PP"/>
    <property type="match status" value="1"/>
</dbReference>
<keyword evidence="7" id="KW-0456">Lyase</keyword>
<dbReference type="FunFam" id="3.40.640.10:FF:000035">
    <property type="entry name" value="O-succinylhomoserine sulfhydrylase"/>
    <property type="match status" value="1"/>
</dbReference>
<dbReference type="Gene3D" id="3.90.1150.10">
    <property type="entry name" value="Aspartate Aminotransferase, domain 1"/>
    <property type="match status" value="1"/>
</dbReference>
<dbReference type="SUPFAM" id="SSF53383">
    <property type="entry name" value="PLP-dependent transferases"/>
    <property type="match status" value="1"/>
</dbReference>
<proteinExistence type="inferred from homology"/>
<dbReference type="GO" id="GO:0030170">
    <property type="term" value="F:pyridoxal phosphate binding"/>
    <property type="evidence" value="ECO:0007669"/>
    <property type="project" value="InterPro"/>
</dbReference>
<protein>
    <submittedName>
        <fullName evidence="7">O-acetylhomoserine (Thiol)-lyase</fullName>
    </submittedName>
</protein>
<dbReference type="InterPro" id="IPR006235">
    <property type="entry name" value="OAc-hSer/O-AcSer_sulfhydrylase"/>
</dbReference>
<evidence type="ECO:0000256" key="4">
    <source>
        <dbReference type="ARBA" id="ARBA00022898"/>
    </source>
</evidence>
<dbReference type="InterPro" id="IPR015424">
    <property type="entry name" value="PyrdxlP-dep_Trfase"/>
</dbReference>
<evidence type="ECO:0000256" key="3">
    <source>
        <dbReference type="ARBA" id="ARBA00022679"/>
    </source>
</evidence>
<dbReference type="EMBL" id="LSSN01005943">
    <property type="protein sequence ID" value="OMJ07888.1"/>
    <property type="molecule type" value="Genomic_DNA"/>
</dbReference>
<evidence type="ECO:0000313" key="9">
    <source>
        <dbReference type="Proteomes" id="UP000187283"/>
    </source>
</evidence>
<dbReference type="GO" id="GO:0016829">
    <property type="term" value="F:lyase activity"/>
    <property type="evidence" value="ECO:0007669"/>
    <property type="project" value="UniProtKB-KW"/>
</dbReference>
<keyword evidence="3" id="KW-0808">Transferase</keyword>
<dbReference type="InterPro" id="IPR015422">
    <property type="entry name" value="PyrdxlP-dep_Trfase_small"/>
</dbReference>
<gene>
    <name evidence="7" type="ORF">AYI70_g11900</name>
    <name evidence="8" type="ORF">AYI70_g9697</name>
</gene>
<comment type="caution">
    <text evidence="7">The sequence shown here is derived from an EMBL/GenBank/DDBJ whole genome shotgun (WGS) entry which is preliminary data.</text>
</comment>
<feature type="modified residue" description="N6-(pyridoxal phosphate)lysine" evidence="5">
    <location>
        <position position="213"/>
    </location>
</feature>
<evidence type="ECO:0000313" key="8">
    <source>
        <dbReference type="EMBL" id="OMJ11480.1"/>
    </source>
</evidence>
<keyword evidence="4 5" id="KW-0663">Pyridoxal phosphate</keyword>
<keyword evidence="9" id="KW-1185">Reference proteome</keyword>
<dbReference type="GO" id="GO:0005737">
    <property type="term" value="C:cytoplasm"/>
    <property type="evidence" value="ECO:0007669"/>
    <property type="project" value="TreeGrafter"/>
</dbReference>
<dbReference type="GO" id="GO:0006535">
    <property type="term" value="P:cysteine biosynthetic process from serine"/>
    <property type="evidence" value="ECO:0007669"/>
    <property type="project" value="TreeGrafter"/>
</dbReference>
<comment type="similarity">
    <text evidence="2 6">Belongs to the trans-sulfuration enzymes family.</text>
</comment>
<dbReference type="GO" id="GO:0019346">
    <property type="term" value="P:transsulfuration"/>
    <property type="evidence" value="ECO:0007669"/>
    <property type="project" value="InterPro"/>
</dbReference>
<dbReference type="PANTHER" id="PTHR43797">
    <property type="entry name" value="HOMOCYSTEINE/CYSTEINE SYNTHASE"/>
    <property type="match status" value="1"/>
</dbReference>